<feature type="domain" description="Calcineurin-like phosphoesterase" evidence="1">
    <location>
        <begin position="155"/>
        <end position="361"/>
    </location>
</feature>
<protein>
    <submittedName>
        <fullName evidence="2">Metallophosphoesterase</fullName>
    </submittedName>
</protein>
<sequence>MAEGPTTFRDHFLSIFQSAAADVASQIQSRKDGPPGAAPGLETADAINASAAQAAQRYLDRRNGGADGPPGGLGASLKSCADLGLRFLEAKLKNDHAALAAIEGEFRAGSCDPAWATTISEYAGYFGPDGQRGQIPYIAPSQAGEGVIEIRAGAKIALVADWGTGADPAIKILKQIAGLSPDIFIHLGDIYYSGTPKECAANFTQPLNAALGDDRAALPAYVLSGNHDMYCGGVGFYETIAALNPGPLKQSASYFCLRSSDGSWQLLAMDTGLHDYSPFSVSSAVTWLEKSEIEWLRRRVDEFEGRTILLSHHQLFSAFSPIGPADQTGARSATNPNLAAVLEQLNGDGKVAAWFWGHEHNLCVYEKFANLDRGRCIGHGAVPVFADEKIYEPVEGLDLVPKLVKETELRPGDTVWPHGFAFLELGTEGTPARVDYYQDIGGKPSLVHREEIS</sequence>
<dbReference type="GO" id="GO:0016787">
    <property type="term" value="F:hydrolase activity"/>
    <property type="evidence" value="ECO:0007669"/>
    <property type="project" value="InterPro"/>
</dbReference>
<dbReference type="InterPro" id="IPR004843">
    <property type="entry name" value="Calcineurin-like_PHP"/>
</dbReference>
<dbReference type="EMBL" id="SIUB01000003">
    <property type="protein sequence ID" value="TBN53571.1"/>
    <property type="molecule type" value="Genomic_DNA"/>
</dbReference>
<gene>
    <name evidence="2" type="ORF">EYR15_07070</name>
</gene>
<dbReference type="OrthoDB" id="606379at2"/>
<dbReference type="InterPro" id="IPR029052">
    <property type="entry name" value="Metallo-depent_PP-like"/>
</dbReference>
<dbReference type="RefSeq" id="WP_131002514.1">
    <property type="nucleotide sequence ID" value="NZ_JBHSZR010000003.1"/>
</dbReference>
<comment type="caution">
    <text evidence="2">The sequence shown here is derived from an EMBL/GenBank/DDBJ whole genome shotgun (WGS) entry which is preliminary data.</text>
</comment>
<keyword evidence="3" id="KW-1185">Reference proteome</keyword>
<evidence type="ECO:0000313" key="3">
    <source>
        <dbReference type="Proteomes" id="UP000291613"/>
    </source>
</evidence>
<proteinExistence type="predicted"/>
<name>A0A4Q9GJU9_9HYPH</name>
<dbReference type="AlphaFoldDB" id="A0A4Q9GJU9"/>
<dbReference type="Pfam" id="PF00149">
    <property type="entry name" value="Metallophos"/>
    <property type="match status" value="1"/>
</dbReference>
<dbReference type="PANTHER" id="PTHR43143">
    <property type="entry name" value="METALLOPHOSPHOESTERASE, CALCINEURIN SUPERFAMILY"/>
    <property type="match status" value="1"/>
</dbReference>
<organism evidence="2 3">
    <name type="scientific">Hansschlegelia quercus</name>
    <dbReference type="NCBI Taxonomy" id="2528245"/>
    <lineage>
        <taxon>Bacteria</taxon>
        <taxon>Pseudomonadati</taxon>
        <taxon>Pseudomonadota</taxon>
        <taxon>Alphaproteobacteria</taxon>
        <taxon>Hyphomicrobiales</taxon>
        <taxon>Methylopilaceae</taxon>
        <taxon>Hansschlegelia</taxon>
    </lineage>
</organism>
<evidence type="ECO:0000259" key="1">
    <source>
        <dbReference type="Pfam" id="PF00149"/>
    </source>
</evidence>
<dbReference type="Gene3D" id="3.60.21.10">
    <property type="match status" value="1"/>
</dbReference>
<dbReference type="InterPro" id="IPR051918">
    <property type="entry name" value="STPP_CPPED1"/>
</dbReference>
<evidence type="ECO:0000313" key="2">
    <source>
        <dbReference type="EMBL" id="TBN53571.1"/>
    </source>
</evidence>
<dbReference type="Proteomes" id="UP000291613">
    <property type="component" value="Unassembled WGS sequence"/>
</dbReference>
<reference evidence="2 3" key="1">
    <citation type="submission" date="2019-02" db="EMBL/GenBank/DDBJ databases">
        <title>Hansschlegelia quercus sp. nov., a novel methylotrophic bacterium from buds of oak (Quercus robur L.).</title>
        <authorList>
            <person name="Agafonova N.V."/>
            <person name="Kaparullina E.N."/>
            <person name="Grouzdev D.S."/>
            <person name="Doronina N.V."/>
        </authorList>
    </citation>
    <scope>NUCLEOTIDE SEQUENCE [LARGE SCALE GENOMIC DNA]</scope>
    <source>
        <strain evidence="2 3">Dub</strain>
    </source>
</reference>
<dbReference type="PANTHER" id="PTHR43143:SF1">
    <property type="entry name" value="SERINE_THREONINE-PROTEIN PHOSPHATASE CPPED1"/>
    <property type="match status" value="1"/>
</dbReference>
<accession>A0A4Q9GJU9</accession>
<dbReference type="SUPFAM" id="SSF56300">
    <property type="entry name" value="Metallo-dependent phosphatases"/>
    <property type="match status" value="1"/>
</dbReference>